<sequence length="121" mass="11993">MSLSPCEHCGAASAPVGAATGAPSAAIVSAATASRHGTPTRRRTPRSGRCRRSVRSEAAGSRGITRAILEPATKRAVGACWGAPSDSRYGSGDAGGPAGTGEPTAASPQVSTMDSQDRNGT</sequence>
<evidence type="ECO:0000256" key="1">
    <source>
        <dbReference type="SAM" id="MobiDB-lite"/>
    </source>
</evidence>
<feature type="region of interest" description="Disordered" evidence="1">
    <location>
        <begin position="12"/>
        <end position="67"/>
    </location>
</feature>
<reference evidence="2" key="1">
    <citation type="submission" date="2020-08" db="EMBL/GenBank/DDBJ databases">
        <title>Whole genome shotgun sequence of Actinocatenispora sera NBRC 101916.</title>
        <authorList>
            <person name="Komaki H."/>
            <person name="Tamura T."/>
        </authorList>
    </citation>
    <scope>NUCLEOTIDE SEQUENCE</scope>
    <source>
        <strain evidence="2">NBRC 101916</strain>
    </source>
</reference>
<dbReference type="Proteomes" id="UP000680750">
    <property type="component" value="Chromosome"/>
</dbReference>
<protein>
    <submittedName>
        <fullName evidence="2">Uncharacterized protein</fullName>
    </submittedName>
</protein>
<feature type="compositionally biased region" description="Basic residues" evidence="1">
    <location>
        <begin position="38"/>
        <end position="53"/>
    </location>
</feature>
<dbReference type="EMBL" id="AP023354">
    <property type="protein sequence ID" value="BCJ27667.1"/>
    <property type="molecule type" value="Genomic_DNA"/>
</dbReference>
<name>A0A810KXM4_9ACTN</name>
<accession>A0A810KXM4</accession>
<proteinExistence type="predicted"/>
<keyword evidence="3" id="KW-1185">Reference proteome</keyword>
<dbReference type="KEGG" id="aser:Asera_17750"/>
<feature type="region of interest" description="Disordered" evidence="1">
    <location>
        <begin position="80"/>
        <end position="121"/>
    </location>
</feature>
<organism evidence="2 3">
    <name type="scientific">Actinocatenispora sera</name>
    <dbReference type="NCBI Taxonomy" id="390989"/>
    <lineage>
        <taxon>Bacteria</taxon>
        <taxon>Bacillati</taxon>
        <taxon>Actinomycetota</taxon>
        <taxon>Actinomycetes</taxon>
        <taxon>Micromonosporales</taxon>
        <taxon>Micromonosporaceae</taxon>
        <taxon>Actinocatenispora</taxon>
    </lineage>
</organism>
<evidence type="ECO:0000313" key="3">
    <source>
        <dbReference type="Proteomes" id="UP000680750"/>
    </source>
</evidence>
<dbReference type="AlphaFoldDB" id="A0A810KXM4"/>
<feature type="compositionally biased region" description="Low complexity" evidence="1">
    <location>
        <begin position="12"/>
        <end position="37"/>
    </location>
</feature>
<evidence type="ECO:0000313" key="2">
    <source>
        <dbReference type="EMBL" id="BCJ27667.1"/>
    </source>
</evidence>
<gene>
    <name evidence="2" type="ORF">Asera_17750</name>
</gene>